<evidence type="ECO:0000256" key="1">
    <source>
        <dbReference type="SAM" id="MobiDB-lite"/>
    </source>
</evidence>
<evidence type="ECO:0000313" key="2">
    <source>
        <dbReference type="EMBL" id="MEA5518742.1"/>
    </source>
</evidence>
<organism evidence="2 3">
    <name type="scientific">Limnoraphis robusta CCNP1315</name>
    <dbReference type="NCBI Taxonomy" id="3110306"/>
    <lineage>
        <taxon>Bacteria</taxon>
        <taxon>Bacillati</taxon>
        <taxon>Cyanobacteriota</taxon>
        <taxon>Cyanophyceae</taxon>
        <taxon>Oscillatoriophycideae</taxon>
        <taxon>Oscillatoriales</taxon>
        <taxon>Sirenicapillariaceae</taxon>
        <taxon>Limnoraphis</taxon>
    </lineage>
</organism>
<accession>A0ABU5TVL5</accession>
<evidence type="ECO:0000313" key="3">
    <source>
        <dbReference type="Proteomes" id="UP001301728"/>
    </source>
</evidence>
<dbReference type="Proteomes" id="UP001301728">
    <property type="component" value="Unassembled WGS sequence"/>
</dbReference>
<dbReference type="RefSeq" id="WP_323272559.1">
    <property type="nucleotide sequence ID" value="NZ_JAYGHT010000015.1"/>
</dbReference>
<name>A0ABU5TVL5_9CYAN</name>
<proteinExistence type="predicted"/>
<gene>
    <name evidence="2" type="ORF">VB854_07235</name>
</gene>
<keyword evidence="3" id="KW-1185">Reference proteome</keyword>
<comment type="caution">
    <text evidence="2">The sequence shown here is derived from an EMBL/GenBank/DDBJ whole genome shotgun (WGS) entry which is preliminary data.</text>
</comment>
<protein>
    <submittedName>
        <fullName evidence="2">Uncharacterized protein</fullName>
    </submittedName>
</protein>
<feature type="region of interest" description="Disordered" evidence="1">
    <location>
        <begin position="28"/>
        <end position="63"/>
    </location>
</feature>
<reference evidence="2 3" key="1">
    <citation type="submission" date="2023-12" db="EMBL/GenBank/DDBJ databases">
        <title>Baltic Sea Cyanobacteria.</title>
        <authorList>
            <person name="Delbaje E."/>
            <person name="Fewer D.P."/>
            <person name="Shishido T.K."/>
        </authorList>
    </citation>
    <scope>NUCLEOTIDE SEQUENCE [LARGE SCALE GENOMIC DNA]</scope>
    <source>
        <strain evidence="2 3">CCNP 1315</strain>
    </source>
</reference>
<sequence length="63" mass="7609">MTKRRNININDGQYSRVEVSDDEVYVEEKSIDTHTNETDKKKPEYREYNDNRTGEKREGWKNV</sequence>
<dbReference type="EMBL" id="JAYGHT010000015">
    <property type="protein sequence ID" value="MEA5518742.1"/>
    <property type="molecule type" value="Genomic_DNA"/>
</dbReference>